<feature type="transmembrane region" description="Helical" evidence="2">
    <location>
        <begin position="41"/>
        <end position="62"/>
    </location>
</feature>
<proteinExistence type="predicted"/>
<evidence type="ECO:0000256" key="2">
    <source>
        <dbReference type="SAM" id="Phobius"/>
    </source>
</evidence>
<feature type="non-terminal residue" evidence="3">
    <location>
        <position position="100"/>
    </location>
</feature>
<reference evidence="3" key="1">
    <citation type="journal article" date="2019" name="Sci. Rep.">
        <title>Draft genome of Tanacetum cinerariifolium, the natural source of mosquito coil.</title>
        <authorList>
            <person name="Yamashiro T."/>
            <person name="Shiraishi A."/>
            <person name="Satake H."/>
            <person name="Nakayama K."/>
        </authorList>
    </citation>
    <scope>NUCLEOTIDE SEQUENCE</scope>
</reference>
<evidence type="ECO:0000256" key="1">
    <source>
        <dbReference type="SAM" id="MobiDB-lite"/>
    </source>
</evidence>
<comment type="caution">
    <text evidence="3">The sequence shown here is derived from an EMBL/GenBank/DDBJ whole genome shotgun (WGS) entry which is preliminary data.</text>
</comment>
<name>A0A699X1C9_TANCI</name>
<keyword evidence="2" id="KW-0812">Transmembrane</keyword>
<keyword evidence="2" id="KW-1133">Transmembrane helix</keyword>
<dbReference type="AlphaFoldDB" id="A0A699X1C9"/>
<feature type="region of interest" description="Disordered" evidence="1">
    <location>
        <begin position="80"/>
        <end position="100"/>
    </location>
</feature>
<organism evidence="3">
    <name type="scientific">Tanacetum cinerariifolium</name>
    <name type="common">Dalmatian daisy</name>
    <name type="synonym">Chrysanthemum cinerariifolium</name>
    <dbReference type="NCBI Taxonomy" id="118510"/>
    <lineage>
        <taxon>Eukaryota</taxon>
        <taxon>Viridiplantae</taxon>
        <taxon>Streptophyta</taxon>
        <taxon>Embryophyta</taxon>
        <taxon>Tracheophyta</taxon>
        <taxon>Spermatophyta</taxon>
        <taxon>Magnoliopsida</taxon>
        <taxon>eudicotyledons</taxon>
        <taxon>Gunneridae</taxon>
        <taxon>Pentapetalae</taxon>
        <taxon>asterids</taxon>
        <taxon>campanulids</taxon>
        <taxon>Asterales</taxon>
        <taxon>Asteraceae</taxon>
        <taxon>Asteroideae</taxon>
        <taxon>Anthemideae</taxon>
        <taxon>Anthemidinae</taxon>
        <taxon>Tanacetum</taxon>
    </lineage>
</organism>
<protein>
    <submittedName>
        <fullName evidence="3">Uncharacterized protein</fullName>
    </submittedName>
</protein>
<feature type="non-terminal residue" evidence="3">
    <location>
        <position position="1"/>
    </location>
</feature>
<keyword evidence="2" id="KW-0472">Membrane</keyword>
<gene>
    <name evidence="3" type="ORF">Tci_925851</name>
</gene>
<sequence>ALLGYVVVQMEQPGTDPLEAHRFDWLSGGAGYEMAFWLQSLIGWGTVLLLAFGLIMFVVFFFNITSLDIDLGLGNKDEEIDAELDEEPAPMPAAAAAPTA</sequence>
<accession>A0A699X1C9</accession>
<evidence type="ECO:0000313" key="3">
    <source>
        <dbReference type="EMBL" id="GFD53882.1"/>
    </source>
</evidence>
<dbReference type="EMBL" id="BKCJ011799630">
    <property type="protein sequence ID" value="GFD53882.1"/>
    <property type="molecule type" value="Genomic_DNA"/>
</dbReference>